<sequence length="190" mass="20098">MRHGRARPGPGPPGPGAGVPGRRGRAWAVRAAPERRSVPMASPLPLPPEPGPEPGPRPEVRVLAIGLRVEPRSVGLARGWVRRTLGRWGVGAETVETAALVVSELTTNVLLHAGTPGRSMSCGLRDAPDWLRVEVTDRGGGRRSPETRSPGPWEEHGRGLCLVASLSTAWGVAEPGNGWGQTVWADLPRA</sequence>
<protein>
    <submittedName>
        <fullName evidence="4">ATP-binding protein</fullName>
    </submittedName>
</protein>
<keyword evidence="5" id="KW-1185">Reference proteome</keyword>
<feature type="domain" description="Histidine kinase/HSP90-like ATPase" evidence="3">
    <location>
        <begin position="69"/>
        <end position="172"/>
    </location>
</feature>
<evidence type="ECO:0000313" key="5">
    <source>
        <dbReference type="Proteomes" id="UP000272474"/>
    </source>
</evidence>
<dbReference type="Pfam" id="PF13581">
    <property type="entry name" value="HATPase_c_2"/>
    <property type="match status" value="1"/>
</dbReference>
<keyword evidence="4" id="KW-0547">Nucleotide-binding</keyword>
<accession>A0A3A9Z6Z2</accession>
<dbReference type="Proteomes" id="UP000272474">
    <property type="component" value="Unassembled WGS sequence"/>
</dbReference>
<feature type="compositionally biased region" description="Pro residues" evidence="2">
    <location>
        <begin position="42"/>
        <end position="57"/>
    </location>
</feature>
<dbReference type="CDD" id="cd16936">
    <property type="entry name" value="HATPase_RsbW-like"/>
    <property type="match status" value="1"/>
</dbReference>
<comment type="caution">
    <text evidence="4">The sequence shown here is derived from an EMBL/GenBank/DDBJ whole genome shotgun (WGS) entry which is preliminary data.</text>
</comment>
<keyword evidence="1" id="KW-0808">Transferase</keyword>
<dbReference type="SUPFAM" id="SSF55874">
    <property type="entry name" value="ATPase domain of HSP90 chaperone/DNA topoisomerase II/histidine kinase"/>
    <property type="match status" value="1"/>
</dbReference>
<feature type="region of interest" description="Disordered" evidence="2">
    <location>
        <begin position="1"/>
        <end position="57"/>
    </location>
</feature>
<dbReference type="EMBL" id="RBAL01000005">
    <property type="protein sequence ID" value="RKN43076.1"/>
    <property type="molecule type" value="Genomic_DNA"/>
</dbReference>
<gene>
    <name evidence="4" type="ORF">D7294_11280</name>
</gene>
<dbReference type="InterPro" id="IPR036890">
    <property type="entry name" value="HATPase_C_sf"/>
</dbReference>
<dbReference type="InterPro" id="IPR003594">
    <property type="entry name" value="HATPase_dom"/>
</dbReference>
<proteinExistence type="predicted"/>
<dbReference type="GO" id="GO:0005524">
    <property type="term" value="F:ATP binding"/>
    <property type="evidence" value="ECO:0007669"/>
    <property type="project" value="UniProtKB-KW"/>
</dbReference>
<name>A0A3A9Z6Z2_9ACTN</name>
<dbReference type="GO" id="GO:0004674">
    <property type="term" value="F:protein serine/threonine kinase activity"/>
    <property type="evidence" value="ECO:0007669"/>
    <property type="project" value="UniProtKB-KW"/>
</dbReference>
<dbReference type="Gene3D" id="3.30.565.10">
    <property type="entry name" value="Histidine kinase-like ATPase, C-terminal domain"/>
    <property type="match status" value="1"/>
</dbReference>
<keyword evidence="1" id="KW-0418">Kinase</keyword>
<reference evidence="4 5" key="1">
    <citation type="journal article" date="2014" name="Int. J. Syst. Evol. Microbiol.">
        <title>Streptomyces hoynatensis sp. nov., isolated from deep marine sediment.</title>
        <authorList>
            <person name="Veyisoglu A."/>
            <person name="Sahin N."/>
        </authorList>
    </citation>
    <scope>NUCLEOTIDE SEQUENCE [LARGE SCALE GENOMIC DNA]</scope>
    <source>
        <strain evidence="4 5">KCTC 29097</strain>
    </source>
</reference>
<evidence type="ECO:0000256" key="2">
    <source>
        <dbReference type="SAM" id="MobiDB-lite"/>
    </source>
</evidence>
<evidence type="ECO:0000313" key="4">
    <source>
        <dbReference type="EMBL" id="RKN43076.1"/>
    </source>
</evidence>
<dbReference type="PANTHER" id="PTHR35526">
    <property type="entry name" value="ANTI-SIGMA-F FACTOR RSBW-RELATED"/>
    <property type="match status" value="1"/>
</dbReference>
<keyword evidence="1" id="KW-0723">Serine/threonine-protein kinase</keyword>
<keyword evidence="4" id="KW-0067">ATP-binding</keyword>
<dbReference type="AlphaFoldDB" id="A0A3A9Z6Z2"/>
<dbReference type="InterPro" id="IPR050267">
    <property type="entry name" value="Anti-sigma-factor_SerPK"/>
</dbReference>
<organism evidence="4 5">
    <name type="scientific">Streptomyces hoynatensis</name>
    <dbReference type="NCBI Taxonomy" id="1141874"/>
    <lineage>
        <taxon>Bacteria</taxon>
        <taxon>Bacillati</taxon>
        <taxon>Actinomycetota</taxon>
        <taxon>Actinomycetes</taxon>
        <taxon>Kitasatosporales</taxon>
        <taxon>Streptomycetaceae</taxon>
        <taxon>Streptomyces</taxon>
    </lineage>
</organism>
<evidence type="ECO:0000259" key="3">
    <source>
        <dbReference type="Pfam" id="PF13581"/>
    </source>
</evidence>
<dbReference type="PANTHER" id="PTHR35526:SF3">
    <property type="entry name" value="ANTI-SIGMA-F FACTOR RSBW"/>
    <property type="match status" value="1"/>
</dbReference>
<evidence type="ECO:0000256" key="1">
    <source>
        <dbReference type="ARBA" id="ARBA00022527"/>
    </source>
</evidence>